<organism evidence="2 3">
    <name type="scientific">Plantactinospora mayteni</name>
    <dbReference type="NCBI Taxonomy" id="566021"/>
    <lineage>
        <taxon>Bacteria</taxon>
        <taxon>Bacillati</taxon>
        <taxon>Actinomycetota</taxon>
        <taxon>Actinomycetes</taxon>
        <taxon>Micromonosporales</taxon>
        <taxon>Micromonosporaceae</taxon>
        <taxon>Plantactinospora</taxon>
    </lineage>
</organism>
<sequence length="354" mass="37382">MKIAVYGASGYQAKLVLAELAHRNIDMLLIGRNANRLREAATTVGIIDAAQRVADTDDHDALVAASRECDAVINCAGPFTSSGHAVVRAAVAAGCHYVDTAGEQLYTKTVFDTFAREAERAGVTVVPATNDGCVPGDLIARLLAGRLQPIEEITISHFIVGGGGMSRGSLRSAVETIDALKAGGLSYDDGDWRTGTPARHATVTLPGARQPTEVVKCPLSEVVTIPRHVPVRHVESLVDAAVGAQLSTPLTPQIIDSLPEGPTEEDRRTQRFTYLIDAVGRNGQFARGVVQGHDTYGITAVIAVEAARRLVADGAKPGVLAPAQAYDPTSFLDFLAPYGISWTISLSDTPPARQ</sequence>
<dbReference type="EMBL" id="BONX01000088">
    <property type="protein sequence ID" value="GIH01825.1"/>
    <property type="molecule type" value="Genomic_DNA"/>
</dbReference>
<dbReference type="Proteomes" id="UP000621500">
    <property type="component" value="Unassembled WGS sequence"/>
</dbReference>
<name>A0ABQ4F4M1_9ACTN</name>
<evidence type="ECO:0000313" key="2">
    <source>
        <dbReference type="EMBL" id="GIH01825.1"/>
    </source>
</evidence>
<dbReference type="PANTHER" id="PTHR43781:SF1">
    <property type="entry name" value="SACCHAROPINE DEHYDROGENASE"/>
    <property type="match status" value="1"/>
</dbReference>
<keyword evidence="3" id="KW-1185">Reference proteome</keyword>
<evidence type="ECO:0000313" key="3">
    <source>
        <dbReference type="Proteomes" id="UP000621500"/>
    </source>
</evidence>
<feature type="domain" description="Saccharopine dehydrogenase NADP binding" evidence="1">
    <location>
        <begin position="3"/>
        <end position="126"/>
    </location>
</feature>
<protein>
    <submittedName>
        <fullName evidence="2">Saccharopine dehydrogenase</fullName>
    </submittedName>
</protein>
<dbReference type="RefSeq" id="WP_203863039.1">
    <property type="nucleotide sequence ID" value="NZ_BAAAZQ010000053.1"/>
</dbReference>
<evidence type="ECO:0000259" key="1">
    <source>
        <dbReference type="Pfam" id="PF03435"/>
    </source>
</evidence>
<dbReference type="InterPro" id="IPR036291">
    <property type="entry name" value="NAD(P)-bd_dom_sf"/>
</dbReference>
<dbReference type="InterPro" id="IPR005097">
    <property type="entry name" value="Sacchrp_dh_NADP-bd"/>
</dbReference>
<dbReference type="PANTHER" id="PTHR43781">
    <property type="entry name" value="SACCHAROPINE DEHYDROGENASE"/>
    <property type="match status" value="1"/>
</dbReference>
<accession>A0ABQ4F4M1</accession>
<proteinExistence type="predicted"/>
<comment type="caution">
    <text evidence="2">The sequence shown here is derived from an EMBL/GenBank/DDBJ whole genome shotgun (WGS) entry which is preliminary data.</text>
</comment>
<dbReference type="Gene3D" id="3.40.50.720">
    <property type="entry name" value="NAD(P)-binding Rossmann-like Domain"/>
    <property type="match status" value="1"/>
</dbReference>
<gene>
    <name evidence="2" type="ORF">Pma05_83970</name>
</gene>
<reference evidence="2 3" key="1">
    <citation type="submission" date="2021-01" db="EMBL/GenBank/DDBJ databases">
        <title>Whole genome shotgun sequence of Plantactinospora mayteni NBRC 109088.</title>
        <authorList>
            <person name="Komaki H."/>
            <person name="Tamura T."/>
        </authorList>
    </citation>
    <scope>NUCLEOTIDE SEQUENCE [LARGE SCALE GENOMIC DNA]</scope>
    <source>
        <strain evidence="2 3">NBRC 109088</strain>
    </source>
</reference>
<dbReference type="SUPFAM" id="SSF51735">
    <property type="entry name" value="NAD(P)-binding Rossmann-fold domains"/>
    <property type="match status" value="1"/>
</dbReference>
<dbReference type="Pfam" id="PF03435">
    <property type="entry name" value="Sacchrp_dh_NADP"/>
    <property type="match status" value="1"/>
</dbReference>